<reference evidence="4 6" key="1">
    <citation type="journal article" date="2015" name="Biotechnol. Bioeng.">
        <title>Genome sequence and phenotypic characterization of Caulobacter segnis.</title>
        <authorList>
            <person name="Patel S."/>
            <person name="Fletcher B."/>
            <person name="Scott D.C."/>
            <person name="Ely B."/>
        </authorList>
    </citation>
    <scope>NUCLEOTIDE SEQUENCE [LARGE SCALE GENOMIC DNA]</scope>
    <source>
        <strain evidence="4 6">PS02</strain>
    </source>
</reference>
<dbReference type="SUPFAM" id="SSF56112">
    <property type="entry name" value="Protein kinase-like (PK-like)"/>
    <property type="match status" value="1"/>
</dbReference>
<keyword evidence="2" id="KW-0472">Membrane</keyword>
<sequence length="533" mass="61212">MRKIYSQRFKEIMKVLAKYGFKFLIETKTSNKNKSPENLRKAFEELGPTFIKIGQILSSRPDILPSSYIKELSKLQDDVLPEKYEDIDIVFFNEFNKNINECFLYFERNPIASGSIAQVHNATLKNGEKVIVKVQRPDIKQKMETDISILYKIMKLTKNKFKDALIDPEEALKELLSSTRKELDFNLEADNMIRFKELNKNVKFCYVPYIIKDLCGSKVLTMEKIYGFKINNIEKLEKEEYSLQDLGKKLALCFFKQVFTDGFFHADPHPGNLLIQDNKICFIDFGIMGSISPRLKLLLNDAIMSIAYKDTDKLVSVIMSIGIKKELTDRNKLYEDVELFLSNYLFTSLKNIKISVLITEIFKCAKNNNITLPRDLILLVKSLIIVEGLVAEIAPDIEILDIAIPFVKNNNEFYFLKNFDLENILIDSGNFTKNFFKLPMKTVELIDSILNGRAKIQLKFNKIDDSLNQLNKMVNRLSISLILCSMIISSSLILNSNTGPKIHAVPLLHVINFLFFIVIGITLIISIIKSGKL</sequence>
<evidence type="ECO:0000313" key="4">
    <source>
        <dbReference type="EMBL" id="OAA91362.1"/>
    </source>
</evidence>
<name>A0A162L5C8_9CLOT</name>
<dbReference type="PANTHER" id="PTHR10566">
    <property type="entry name" value="CHAPERONE-ACTIVITY OF BC1 COMPLEX CABC1 -RELATED"/>
    <property type="match status" value="1"/>
</dbReference>
<evidence type="ECO:0000313" key="5">
    <source>
        <dbReference type="EMBL" id="OBR93994.1"/>
    </source>
</evidence>
<dbReference type="PANTHER" id="PTHR10566:SF113">
    <property type="entry name" value="PROTEIN ACTIVITY OF BC1 COMPLEX KINASE 7, CHLOROPLASTIC"/>
    <property type="match status" value="1"/>
</dbReference>
<dbReference type="CDD" id="cd05121">
    <property type="entry name" value="ABC1_ADCK3-like"/>
    <property type="match status" value="1"/>
</dbReference>
<dbReference type="Proteomes" id="UP000077384">
    <property type="component" value="Unassembled WGS sequence"/>
</dbReference>
<dbReference type="InterPro" id="IPR050154">
    <property type="entry name" value="UbiB_kinase"/>
</dbReference>
<comment type="caution">
    <text evidence="4">The sequence shown here is derived from an EMBL/GenBank/DDBJ whole genome shotgun (WGS) entry which is preliminary data.</text>
</comment>
<dbReference type="EMBL" id="LROR01000049">
    <property type="protein sequence ID" value="OBR93994.1"/>
    <property type="molecule type" value="Genomic_DNA"/>
</dbReference>
<keyword evidence="2" id="KW-1133">Transmembrane helix</keyword>
<dbReference type="InterPro" id="IPR011009">
    <property type="entry name" value="Kinase-like_dom_sf"/>
</dbReference>
<evidence type="ECO:0000313" key="6">
    <source>
        <dbReference type="Proteomes" id="UP000077384"/>
    </source>
</evidence>
<evidence type="ECO:0000256" key="2">
    <source>
        <dbReference type="SAM" id="Phobius"/>
    </source>
</evidence>
<evidence type="ECO:0000259" key="3">
    <source>
        <dbReference type="Pfam" id="PF03109"/>
    </source>
</evidence>
<feature type="transmembrane region" description="Helical" evidence="2">
    <location>
        <begin position="507"/>
        <end position="528"/>
    </location>
</feature>
<keyword evidence="2" id="KW-0812">Transmembrane</keyword>
<accession>A0A162L5C8</accession>
<keyword evidence="4" id="KW-0808">Transferase</keyword>
<dbReference type="Pfam" id="PF03109">
    <property type="entry name" value="ABC1"/>
    <property type="match status" value="1"/>
</dbReference>
<proteinExistence type="inferred from homology"/>
<dbReference type="Proteomes" id="UP000093694">
    <property type="component" value="Unassembled WGS sequence"/>
</dbReference>
<dbReference type="EMBL" id="LITQ01000026">
    <property type="protein sequence ID" value="OAA91362.1"/>
    <property type="molecule type" value="Genomic_DNA"/>
</dbReference>
<evidence type="ECO:0000313" key="7">
    <source>
        <dbReference type="Proteomes" id="UP000093694"/>
    </source>
</evidence>
<dbReference type="InterPro" id="IPR004147">
    <property type="entry name" value="ABC1_dom"/>
</dbReference>
<feature type="transmembrane region" description="Helical" evidence="2">
    <location>
        <begin position="477"/>
        <end position="495"/>
    </location>
</feature>
<organism evidence="4 6">
    <name type="scientific">Clostridium coskatii</name>
    <dbReference type="NCBI Taxonomy" id="1705578"/>
    <lineage>
        <taxon>Bacteria</taxon>
        <taxon>Bacillati</taxon>
        <taxon>Bacillota</taxon>
        <taxon>Clostridia</taxon>
        <taxon>Eubacteriales</taxon>
        <taxon>Clostridiaceae</taxon>
        <taxon>Clostridium</taxon>
    </lineage>
</organism>
<gene>
    <name evidence="4" type="primary">ubiB</name>
    <name evidence="5" type="ORF">CLCOS_21300</name>
    <name evidence="4" type="ORF">WX73_01772</name>
</gene>
<reference evidence="5 7" key="2">
    <citation type="journal article" date="2016" name="Front. Microbiol.">
        <title>Industrial Acetogenic Biocatalysts: A Comparative Metabolic and Genomic Analysis.</title>
        <authorList>
            <person name="Bengelsdorf F."/>
            <person name="Poehlein A."/>
            <person name="Sonja S."/>
            <person name="Erz C."/>
            <person name="Hummel T."/>
            <person name="Hoffmeister S."/>
            <person name="Daniel R."/>
            <person name="Durre P."/>
        </authorList>
    </citation>
    <scope>NUCLEOTIDE SEQUENCE [LARGE SCALE GENOMIC DNA]</scope>
    <source>
        <strain evidence="5 7">PTA-10522</strain>
    </source>
</reference>
<feature type="domain" description="ABC1 atypical kinase-like" evidence="3">
    <location>
        <begin position="74"/>
        <end position="316"/>
    </location>
</feature>
<dbReference type="PATRIC" id="fig|1705578.3.peg.2024"/>
<evidence type="ECO:0000256" key="1">
    <source>
        <dbReference type="ARBA" id="ARBA00009670"/>
    </source>
</evidence>
<keyword evidence="7" id="KW-1185">Reference proteome</keyword>
<protein>
    <recommendedName>
        <fullName evidence="3">ABC1 atypical kinase-like domain-containing protein</fullName>
    </recommendedName>
</protein>
<comment type="similarity">
    <text evidence="1">Belongs to the protein kinase superfamily. ADCK protein kinase family.</text>
</comment>
<dbReference type="AlphaFoldDB" id="A0A162L5C8"/>
<dbReference type="RefSeq" id="WP_063601843.1">
    <property type="nucleotide sequence ID" value="NZ_LITQ01000026.1"/>
</dbReference>
<dbReference type="GO" id="GO:0016740">
    <property type="term" value="F:transferase activity"/>
    <property type="evidence" value="ECO:0007669"/>
    <property type="project" value="UniProtKB-KW"/>
</dbReference>